<protein>
    <submittedName>
        <fullName evidence="3">Uncharacterized protein</fullName>
    </submittedName>
</protein>
<keyword evidence="2" id="KW-0472">Membrane</keyword>
<feature type="region of interest" description="Disordered" evidence="1">
    <location>
        <begin position="1"/>
        <end position="92"/>
    </location>
</feature>
<feature type="transmembrane region" description="Helical" evidence="2">
    <location>
        <begin position="100"/>
        <end position="121"/>
    </location>
</feature>
<keyword evidence="2" id="KW-1133">Transmembrane helix</keyword>
<proteinExistence type="predicted"/>
<dbReference type="RefSeq" id="WP_113853485.1">
    <property type="nucleotide sequence ID" value="NZ_PDCH01000007.1"/>
</dbReference>
<organism evidence="3 4">
    <name type="scientific">Bifidobacterium xylocopae</name>
    <dbReference type="NCBI Taxonomy" id="2493119"/>
    <lineage>
        <taxon>Bacteria</taxon>
        <taxon>Bacillati</taxon>
        <taxon>Actinomycetota</taxon>
        <taxon>Actinomycetes</taxon>
        <taxon>Bifidobacteriales</taxon>
        <taxon>Bifidobacteriaceae</taxon>
        <taxon>Bifidobacterium</taxon>
    </lineage>
</organism>
<evidence type="ECO:0000256" key="2">
    <source>
        <dbReference type="SAM" id="Phobius"/>
    </source>
</evidence>
<evidence type="ECO:0000256" key="1">
    <source>
        <dbReference type="SAM" id="MobiDB-lite"/>
    </source>
</evidence>
<name>A0A366KC08_9BIFI</name>
<dbReference type="Proteomes" id="UP000252345">
    <property type="component" value="Unassembled WGS sequence"/>
</dbReference>
<comment type="caution">
    <text evidence="3">The sequence shown here is derived from an EMBL/GenBank/DDBJ whole genome shotgun (WGS) entry which is preliminary data.</text>
</comment>
<gene>
    <name evidence="3" type="ORF">CRD59_04415</name>
</gene>
<dbReference type="EMBL" id="PDCH01000007">
    <property type="protein sequence ID" value="RBP99275.1"/>
    <property type="molecule type" value="Genomic_DNA"/>
</dbReference>
<evidence type="ECO:0000313" key="3">
    <source>
        <dbReference type="EMBL" id="RBP99275.1"/>
    </source>
</evidence>
<accession>A0A366KC08</accession>
<reference evidence="3 4" key="1">
    <citation type="submission" date="2017-10" db="EMBL/GenBank/DDBJ databases">
        <title>Bifidobacterium xylocopum sp. nov. and Bifidobacterium aemilianum sp. nov., from the carpenter bee (Xylocopa violacea) digestive tract.</title>
        <authorList>
            <person name="Alberoni D."/>
            <person name="Baffoni L."/>
            <person name="Di Gioia D."/>
            <person name="Gaggia F."/>
            <person name="Biavati B."/>
        </authorList>
    </citation>
    <scope>NUCLEOTIDE SEQUENCE [LARGE SCALE GENOMIC DNA]</scope>
    <source>
        <strain evidence="3 4">XV2</strain>
    </source>
</reference>
<keyword evidence="2" id="KW-0812">Transmembrane</keyword>
<keyword evidence="4" id="KW-1185">Reference proteome</keyword>
<sequence length="234" mass="25203">MGIADEHGSSQVNAMAHSEPATATGESGEDKQTGIRLGSMTPVEAPEPLMTKTSGATSDDQLQVRPVGEQTDGERDGMVWTEPSADARRPESGTGIKRRITLLVLAAIVAVTILVGGGFLLNGMAQRVMLNQAMDDCRSSSSEADAAIKRLQRSLDEGERAVEEHQGKPGERRAVIALATSVDNVKGGSIVLECKSGMNRDQLQEMTYKAKNWRDYADQHSSIIKRNIKAVRSQ</sequence>
<feature type="compositionally biased region" description="Polar residues" evidence="1">
    <location>
        <begin position="51"/>
        <end position="61"/>
    </location>
</feature>
<dbReference type="AlphaFoldDB" id="A0A366KC08"/>
<evidence type="ECO:0000313" key="4">
    <source>
        <dbReference type="Proteomes" id="UP000252345"/>
    </source>
</evidence>